<gene>
    <name evidence="2" type="ordered locus">BN4_10789</name>
</gene>
<dbReference type="Gene3D" id="3.40.250.10">
    <property type="entry name" value="Rhodanese-like domain"/>
    <property type="match status" value="1"/>
</dbReference>
<evidence type="ECO:0000259" key="1">
    <source>
        <dbReference type="PROSITE" id="PS50206"/>
    </source>
</evidence>
<reference evidence="2 3" key="1">
    <citation type="journal article" date="2013" name="PLoS ONE">
        <title>The first genomic and proteomic characterization of a deep-sea sulfate reducer: insights into the piezophilic lifestyle of Desulfovibrio piezophilus.</title>
        <authorList>
            <person name="Pradel N."/>
            <person name="Ji B."/>
            <person name="Gimenez G."/>
            <person name="Talla E."/>
            <person name="Lenoble P."/>
            <person name="Garel M."/>
            <person name="Tamburini C."/>
            <person name="Fourquet P."/>
            <person name="Lebrun R."/>
            <person name="Bertin P."/>
            <person name="Denis Y."/>
            <person name="Pophillat M."/>
            <person name="Barbe V."/>
            <person name="Ollivier B."/>
            <person name="Dolla A."/>
        </authorList>
    </citation>
    <scope>NUCLEOTIDE SEQUENCE [LARGE SCALE GENOMIC DNA]</scope>
    <source>
        <strain evidence="3">DSM 10523 / SB164P1</strain>
    </source>
</reference>
<accession>M1WJJ9</accession>
<protein>
    <submittedName>
        <fullName evidence="2">Rhodanese domain protein</fullName>
    </submittedName>
</protein>
<dbReference type="eggNOG" id="COG0607">
    <property type="taxonomic scope" value="Bacteria"/>
</dbReference>
<reference evidence="3" key="2">
    <citation type="journal article" date="2013" name="Stand. Genomic Sci.">
        <title>Complete genome sequence of Desulfocapsa sulfexigens, a marine deltaproteobacterium specialized in disproportionating inorganic sulfur compounds.</title>
        <authorList>
            <person name="Finster K.W."/>
            <person name="Kjeldsen K.U."/>
            <person name="Kube M."/>
            <person name="Reinhardt R."/>
            <person name="Mussmann M."/>
            <person name="Amann R."/>
            <person name="Schreiber L."/>
        </authorList>
    </citation>
    <scope>NUCLEOTIDE SEQUENCE [LARGE SCALE GENOMIC DNA]</scope>
    <source>
        <strain evidence="3">DSM 10523 / SB164P1</strain>
    </source>
</reference>
<keyword evidence="3" id="KW-1185">Reference proteome</keyword>
<organism evidence="2 3">
    <name type="scientific">Pseudodesulfovibrio piezophilus (strain DSM 21447 / JCM 15486 / C1TLV30)</name>
    <name type="common">Desulfovibrio piezophilus</name>
    <dbReference type="NCBI Taxonomy" id="1322246"/>
    <lineage>
        <taxon>Bacteria</taxon>
        <taxon>Pseudomonadati</taxon>
        <taxon>Thermodesulfobacteriota</taxon>
        <taxon>Desulfovibrionia</taxon>
        <taxon>Desulfovibrionales</taxon>
        <taxon>Desulfovibrionaceae</taxon>
    </lineage>
</organism>
<evidence type="ECO:0000313" key="3">
    <source>
        <dbReference type="Proteomes" id="UP000011724"/>
    </source>
</evidence>
<dbReference type="PROSITE" id="PS50206">
    <property type="entry name" value="RHODANESE_3"/>
    <property type="match status" value="1"/>
</dbReference>
<dbReference type="EMBL" id="FO203427">
    <property type="protein sequence ID" value="CCH48026.1"/>
    <property type="molecule type" value="Genomic_DNA"/>
</dbReference>
<feature type="domain" description="Rhodanese" evidence="1">
    <location>
        <begin position="27"/>
        <end position="77"/>
    </location>
</feature>
<evidence type="ECO:0000313" key="2">
    <source>
        <dbReference type="EMBL" id="CCH48026.1"/>
    </source>
</evidence>
<dbReference type="PATRIC" id="fig|879567.3.peg.813"/>
<dbReference type="STRING" id="1322246.BN4_10789"/>
<dbReference type="SUPFAM" id="SSF52821">
    <property type="entry name" value="Rhodanese/Cell cycle control phosphatase"/>
    <property type="match status" value="1"/>
</dbReference>
<dbReference type="InterPro" id="IPR036873">
    <property type="entry name" value="Rhodanese-like_dom_sf"/>
</dbReference>
<dbReference type="HOGENOM" id="CLU_2616260_0_0_7"/>
<dbReference type="Proteomes" id="UP000011724">
    <property type="component" value="Chromosome"/>
</dbReference>
<sequence>MLERIKHFEDKIHYELDSWDHDEALKSDEKVTVTDTRSAAAYVKGYIPGALTLPHRDMNNKTNAELNRDTVYITNCDE</sequence>
<dbReference type="RefSeq" id="WP_015414080.1">
    <property type="nucleotide sequence ID" value="NC_020409.1"/>
</dbReference>
<dbReference type="InterPro" id="IPR001763">
    <property type="entry name" value="Rhodanese-like_dom"/>
</dbReference>
<dbReference type="Pfam" id="PF00581">
    <property type="entry name" value="Rhodanese"/>
    <property type="match status" value="1"/>
</dbReference>
<dbReference type="KEGG" id="dpi:BN4_10789"/>
<dbReference type="AlphaFoldDB" id="M1WJJ9"/>
<name>M1WJJ9_PSEP2</name>
<proteinExistence type="predicted"/>